<sequence>MVIQLIHFFRQLFRRKAVPKKVIFIGIDYLCFSLSKSLLDNNKYAEQPIEIIAFIDDEPWNNRTQVHGVTVFSPSEISALVLKHKIDLIIQIHGESISIAENIWVGILKTKASLVTLEQTQDLATIQNLVYQACANSNNTKSSN</sequence>
<accession>A6VZ26</accession>
<dbReference type="SUPFAM" id="SSF53335">
    <property type="entry name" value="S-adenosyl-L-methionine-dependent methyltransferases"/>
    <property type="match status" value="1"/>
</dbReference>
<dbReference type="HOGENOM" id="CLU_1946238_0_0_6"/>
<gene>
    <name evidence="1" type="ordered locus">Mmwyl1_2792</name>
</gene>
<organism evidence="1">
    <name type="scientific">Marinomonas sp. (strain MWYL1)</name>
    <dbReference type="NCBI Taxonomy" id="400668"/>
    <lineage>
        <taxon>Bacteria</taxon>
        <taxon>Pseudomonadati</taxon>
        <taxon>Pseudomonadota</taxon>
        <taxon>Gammaproteobacteria</taxon>
        <taxon>Oceanospirillales</taxon>
        <taxon>Oceanospirillaceae</taxon>
        <taxon>Marinomonas</taxon>
    </lineage>
</organism>
<dbReference type="eggNOG" id="COG1086">
    <property type="taxonomic scope" value="Bacteria"/>
</dbReference>
<dbReference type="EMBL" id="CP000749">
    <property type="protein sequence ID" value="ABR71705.1"/>
    <property type="molecule type" value="Genomic_DNA"/>
</dbReference>
<dbReference type="Gene3D" id="3.40.50.720">
    <property type="entry name" value="NAD(P)-binding Rossmann-like Domain"/>
    <property type="match status" value="1"/>
</dbReference>
<protein>
    <recommendedName>
        <fullName evidence="2">RCK N-terminal domain-containing protein</fullName>
    </recommendedName>
</protein>
<dbReference type="KEGG" id="mmw:Mmwyl1_2792"/>
<name>A6VZ26_MARMS</name>
<dbReference type="STRING" id="400668.Mmwyl1_2792"/>
<reference evidence="1" key="1">
    <citation type="submission" date="2007-06" db="EMBL/GenBank/DDBJ databases">
        <title>Complete sequence of Marinomonas sp. MWYL1.</title>
        <authorList>
            <consortium name="US DOE Joint Genome Institute"/>
            <person name="Copeland A."/>
            <person name="Lucas S."/>
            <person name="Lapidus A."/>
            <person name="Barry K."/>
            <person name="Glavina del Rio T."/>
            <person name="Dalin E."/>
            <person name="Tice H."/>
            <person name="Pitluck S."/>
            <person name="Kiss H."/>
            <person name="Brettin T."/>
            <person name="Bruce D."/>
            <person name="Detter J.C."/>
            <person name="Han C."/>
            <person name="Schmutz J."/>
            <person name="Larimer F."/>
            <person name="Land M."/>
            <person name="Hauser L."/>
            <person name="Kyrpides N."/>
            <person name="Kim E."/>
            <person name="Johnston A.W.B."/>
            <person name="Todd J.D."/>
            <person name="Rogers R."/>
            <person name="Wexler M."/>
            <person name="Bond P.L."/>
            <person name="Li Y."/>
            <person name="Richardson P."/>
        </authorList>
    </citation>
    <scope>NUCLEOTIDE SEQUENCE [LARGE SCALE GENOMIC DNA]</scope>
    <source>
        <strain evidence="1">MWYL1</strain>
    </source>
</reference>
<proteinExistence type="predicted"/>
<evidence type="ECO:0008006" key="2">
    <source>
        <dbReference type="Google" id="ProtNLM"/>
    </source>
</evidence>
<dbReference type="AlphaFoldDB" id="A6VZ26"/>
<dbReference type="InterPro" id="IPR029063">
    <property type="entry name" value="SAM-dependent_MTases_sf"/>
</dbReference>
<evidence type="ECO:0000313" key="1">
    <source>
        <dbReference type="EMBL" id="ABR71705.1"/>
    </source>
</evidence>